<protein>
    <recommendedName>
        <fullName evidence="3">Capsid protein</fullName>
    </recommendedName>
</protein>
<sequence length="117" mass="13422">MSKLPTIPKTYANQQVIYRASNGEKDRYGKQKTIDTIIKNCVFQQETIYTGTGNSREVVANAVLFIYADVTTPFLKFDKNSQGNKIVFDGVEYTIKRIVENRNPMSNDVWSYELEVL</sequence>
<dbReference type="Pfam" id="PF10665">
    <property type="entry name" value="Minor_capsid_1"/>
    <property type="match status" value="1"/>
</dbReference>
<gene>
    <name evidence="1" type="ORF">LCIT_03730</name>
</gene>
<dbReference type="InterPro" id="IPR019612">
    <property type="entry name" value="Minor_capsid_put"/>
</dbReference>
<name>A0A5A5TXA1_LEUCI</name>
<accession>A0A5A5TXA1</accession>
<reference evidence="1 2" key="1">
    <citation type="submission" date="2019-04" db="EMBL/GenBank/DDBJ databases">
        <title>A pseudo-fructophilic Leuconostoc citreum strain F192-5 isolated from peel of satsuma mandarin: the first report for isolation and characterization of strain-dependent fructophilic-like characteristics.</title>
        <authorList>
            <person name="Maeno S."/>
            <person name="Tanizawa Y."/>
            <person name="Kajikawa A."/>
            <person name="Kanesaki Y."/>
            <person name="Kubota E."/>
            <person name="Arita M."/>
            <person name="Leon D."/>
            <person name="Endo A."/>
        </authorList>
    </citation>
    <scope>NUCLEOTIDE SEQUENCE [LARGE SCALE GENOMIC DNA]</scope>
    <source>
        <strain evidence="1 2">F192-5</strain>
    </source>
</reference>
<evidence type="ECO:0008006" key="3">
    <source>
        <dbReference type="Google" id="ProtNLM"/>
    </source>
</evidence>
<dbReference type="AlphaFoldDB" id="A0A5A5TXA1"/>
<evidence type="ECO:0000313" key="1">
    <source>
        <dbReference type="EMBL" id="GDZ83131.1"/>
    </source>
</evidence>
<organism evidence="1 2">
    <name type="scientific">Leuconostoc citreum</name>
    <dbReference type="NCBI Taxonomy" id="33964"/>
    <lineage>
        <taxon>Bacteria</taxon>
        <taxon>Bacillati</taxon>
        <taxon>Bacillota</taxon>
        <taxon>Bacilli</taxon>
        <taxon>Lactobacillales</taxon>
        <taxon>Lactobacillaceae</taxon>
        <taxon>Leuconostoc</taxon>
    </lineage>
</organism>
<evidence type="ECO:0000313" key="2">
    <source>
        <dbReference type="Proteomes" id="UP000323274"/>
    </source>
</evidence>
<proteinExistence type="predicted"/>
<dbReference type="Proteomes" id="UP000323274">
    <property type="component" value="Unassembled WGS sequence"/>
</dbReference>
<dbReference type="EMBL" id="BJJW01000002">
    <property type="protein sequence ID" value="GDZ83131.1"/>
    <property type="molecule type" value="Genomic_DNA"/>
</dbReference>
<dbReference type="RefSeq" id="WP_149333755.1">
    <property type="nucleotide sequence ID" value="NZ_BJJW01000002.1"/>
</dbReference>
<comment type="caution">
    <text evidence="1">The sequence shown here is derived from an EMBL/GenBank/DDBJ whole genome shotgun (WGS) entry which is preliminary data.</text>
</comment>